<keyword evidence="1" id="KW-0732">Signal</keyword>
<organism evidence="2 3">
    <name type="scientific">Brevundimonas balnearis</name>
    <dbReference type="NCBI Taxonomy" id="1572858"/>
    <lineage>
        <taxon>Bacteria</taxon>
        <taxon>Pseudomonadati</taxon>
        <taxon>Pseudomonadota</taxon>
        <taxon>Alphaproteobacteria</taxon>
        <taxon>Caulobacterales</taxon>
        <taxon>Caulobacteraceae</taxon>
        <taxon>Brevundimonas</taxon>
    </lineage>
</organism>
<feature type="signal peptide" evidence="1">
    <location>
        <begin position="1"/>
        <end position="19"/>
    </location>
</feature>
<sequence>MRSAVRTMAALGLAALALAACDRLPGQGQGGGVAGGGYSSRISADASGEYAPVEPVTVQGRALNGLYIGRPDDFAAWERGERMPGYAPVMLMLDGRRIEPVSYRVTDDEVRFEGEGGVRLNARIDRDALDRARRNLGDEGAVVTGTLTVGGRTAPVSLRLQGGG</sequence>
<keyword evidence="3" id="KW-1185">Reference proteome</keyword>
<reference evidence="2 3" key="1">
    <citation type="submission" date="2024-09" db="EMBL/GenBank/DDBJ databases">
        <authorList>
            <person name="Sun Q."/>
            <person name="Mori K."/>
        </authorList>
    </citation>
    <scope>NUCLEOTIDE SEQUENCE [LARGE SCALE GENOMIC DNA]</scope>
    <source>
        <strain evidence="2 3">NCAIM B.02621</strain>
    </source>
</reference>
<comment type="caution">
    <text evidence="2">The sequence shown here is derived from an EMBL/GenBank/DDBJ whole genome shotgun (WGS) entry which is preliminary data.</text>
</comment>
<evidence type="ECO:0008006" key="4">
    <source>
        <dbReference type="Google" id="ProtNLM"/>
    </source>
</evidence>
<feature type="chain" id="PRO_5045455316" description="Lipoprotein" evidence="1">
    <location>
        <begin position="20"/>
        <end position="164"/>
    </location>
</feature>
<protein>
    <recommendedName>
        <fullName evidence="4">Lipoprotein</fullName>
    </recommendedName>
</protein>
<dbReference type="PROSITE" id="PS51257">
    <property type="entry name" value="PROKAR_LIPOPROTEIN"/>
    <property type="match status" value="1"/>
</dbReference>
<evidence type="ECO:0000313" key="3">
    <source>
        <dbReference type="Proteomes" id="UP001589906"/>
    </source>
</evidence>
<dbReference type="Proteomes" id="UP001589906">
    <property type="component" value="Unassembled WGS sequence"/>
</dbReference>
<dbReference type="RefSeq" id="WP_376836310.1">
    <property type="nucleotide sequence ID" value="NZ_JBHLSW010000007.1"/>
</dbReference>
<gene>
    <name evidence="2" type="ORF">ACFFGE_10420</name>
</gene>
<dbReference type="EMBL" id="JBHLSW010000007">
    <property type="protein sequence ID" value="MFC0634288.1"/>
    <property type="molecule type" value="Genomic_DNA"/>
</dbReference>
<evidence type="ECO:0000313" key="2">
    <source>
        <dbReference type="EMBL" id="MFC0634288.1"/>
    </source>
</evidence>
<accession>A0ABV6R3V6</accession>
<evidence type="ECO:0000256" key="1">
    <source>
        <dbReference type="SAM" id="SignalP"/>
    </source>
</evidence>
<proteinExistence type="predicted"/>
<name>A0ABV6R3V6_9CAUL</name>